<dbReference type="PATRIC" id="fig|81035.3.peg.1126"/>
<organism evidence="1 2">
    <name type="scientific">Pseudomonas syringae pv. cilantro</name>
    <dbReference type="NCBI Taxonomy" id="81035"/>
    <lineage>
        <taxon>Bacteria</taxon>
        <taxon>Pseudomonadati</taxon>
        <taxon>Pseudomonadota</taxon>
        <taxon>Gammaproteobacteria</taxon>
        <taxon>Pseudomonadales</taxon>
        <taxon>Pseudomonadaceae</taxon>
        <taxon>Pseudomonas</taxon>
        <taxon>Pseudomonas syringae</taxon>
    </lineage>
</organism>
<sequence length="443" mass="49409">MNSHKVIWQEGMLLRPQHFQHNDRYYDHQLRVRTQLAGPYHWGFTALEIDPQFLSSGQIVLAQASGILPDGSIFDIRDRDRPLALDIPANTSSISVYVALPIVAGNCIEARSQEQADVVARFSAYTVSILDSNAGEESATPVFCARPEFRLLLGEPGGEHAYAMLKLCHVLSCSPDKAITLDTDFSPTFISAGGSRYLMSCLKEVVSLLRHRGDVIAERIGAHGQASGAQVGDFMMLQLINRSAPLLQHYLNIRHVHPEKLYRVLLCLLGELSTFADKSRRPRLDGDYQHSDQGATFLNVMLAIRQMLSMVLEQHAQELELQVRQYGVLVSPRVDRELLGAASFVLAARAQCDAEELRLRLPSHLKVGSVESIRELVALHLPGIRLTPLPVAPRQIPFHAGKTYFILDMHEHEQAEINKSGGFAFHVSGEFPGLELQFWAIRN</sequence>
<dbReference type="InterPro" id="IPR010263">
    <property type="entry name" value="T6SS_TssK"/>
</dbReference>
<proteinExistence type="predicted"/>
<dbReference type="EMBL" id="LGLN01000008">
    <property type="protein sequence ID" value="KPC36378.1"/>
    <property type="molecule type" value="Genomic_DNA"/>
</dbReference>
<dbReference type="PANTHER" id="PTHR35566:SF1">
    <property type="entry name" value="TYPE VI SECRETION SYSTEM BASEPLATE COMPONENT TSSK1"/>
    <property type="match status" value="1"/>
</dbReference>
<dbReference type="Pfam" id="PF05936">
    <property type="entry name" value="T6SS_VasE"/>
    <property type="match status" value="1"/>
</dbReference>
<dbReference type="NCBIfam" id="TIGR03353">
    <property type="entry name" value="VI_chp_4"/>
    <property type="match status" value="1"/>
</dbReference>
<accession>A0A0N0XD14</accession>
<dbReference type="Proteomes" id="UP000037891">
    <property type="component" value="Unassembled WGS sequence"/>
</dbReference>
<protein>
    <submittedName>
        <fullName evidence="1">ImpJ</fullName>
    </submittedName>
</protein>
<evidence type="ECO:0000313" key="2">
    <source>
        <dbReference type="Proteomes" id="UP000037891"/>
    </source>
</evidence>
<dbReference type="RefSeq" id="WP_054084163.1">
    <property type="nucleotide sequence ID" value="NZ_LGLN01000008.1"/>
</dbReference>
<dbReference type="PANTHER" id="PTHR35566">
    <property type="entry name" value="BLR3599 PROTEIN"/>
    <property type="match status" value="1"/>
</dbReference>
<comment type="caution">
    <text evidence="1">The sequence shown here is derived from an EMBL/GenBank/DDBJ whole genome shotgun (WGS) entry which is preliminary data.</text>
</comment>
<reference evidence="1 2" key="2">
    <citation type="submission" date="2015-10" db="EMBL/GenBank/DDBJ databases">
        <title>Comparative genomics and high-throughput reverse genetic screens identify a new phytobacterial MAMP and an Arabidopsis receptor required for immune elicitation.</title>
        <authorList>
            <person name="Mott G.A."/>
            <person name="Thakur S."/>
            <person name="Wang P.W."/>
            <person name="Desveaux D."/>
            <person name="Guttman D.S."/>
        </authorList>
    </citation>
    <scope>NUCLEOTIDE SEQUENCE [LARGE SCALE GENOMIC DNA]</scope>
    <source>
        <strain evidence="1 2">0788_9</strain>
    </source>
</reference>
<dbReference type="AlphaFoldDB" id="A0A0N0XD14"/>
<evidence type="ECO:0000313" key="1">
    <source>
        <dbReference type="EMBL" id="KPC36378.1"/>
    </source>
</evidence>
<reference evidence="1 2" key="1">
    <citation type="submission" date="2015-07" db="EMBL/GenBank/DDBJ databases">
        <authorList>
            <person name="Noorani M."/>
        </authorList>
    </citation>
    <scope>NUCLEOTIDE SEQUENCE [LARGE SCALE GENOMIC DNA]</scope>
    <source>
        <strain evidence="1 2">0788_9</strain>
    </source>
</reference>
<gene>
    <name evidence="1" type="ORF">ABJ99_1051</name>
</gene>
<name>A0A0N0XD14_PSESX</name>